<dbReference type="PANTHER" id="PTHR23502:SF60">
    <property type="entry name" value="MAJOR FACILITATOR SUPERFAMILY (MFS) PROFILE DOMAIN-CONTAINING PROTEIN-RELATED"/>
    <property type="match status" value="1"/>
</dbReference>
<feature type="transmembrane region" description="Helical" evidence="5">
    <location>
        <begin position="298"/>
        <end position="319"/>
    </location>
</feature>
<dbReference type="OrthoDB" id="6770063at2759"/>
<keyword evidence="2 5" id="KW-0812">Transmembrane</keyword>
<evidence type="ECO:0000256" key="2">
    <source>
        <dbReference type="ARBA" id="ARBA00022692"/>
    </source>
</evidence>
<keyword evidence="3 5" id="KW-1133">Transmembrane helix</keyword>
<evidence type="ECO:0000313" key="7">
    <source>
        <dbReference type="EMBL" id="KIY47731.1"/>
    </source>
</evidence>
<organism evidence="7 8">
    <name type="scientific">Fistulina hepatica ATCC 64428</name>
    <dbReference type="NCBI Taxonomy" id="1128425"/>
    <lineage>
        <taxon>Eukaryota</taxon>
        <taxon>Fungi</taxon>
        <taxon>Dikarya</taxon>
        <taxon>Basidiomycota</taxon>
        <taxon>Agaricomycotina</taxon>
        <taxon>Agaricomycetes</taxon>
        <taxon>Agaricomycetidae</taxon>
        <taxon>Agaricales</taxon>
        <taxon>Fistulinaceae</taxon>
        <taxon>Fistulina</taxon>
    </lineage>
</organism>
<evidence type="ECO:0000256" key="1">
    <source>
        <dbReference type="ARBA" id="ARBA00004141"/>
    </source>
</evidence>
<feature type="transmembrane region" description="Helical" evidence="5">
    <location>
        <begin position="392"/>
        <end position="412"/>
    </location>
</feature>
<feature type="transmembrane region" description="Helical" evidence="5">
    <location>
        <begin position="110"/>
        <end position="133"/>
    </location>
</feature>
<name>A0A0D7ACR7_9AGAR</name>
<dbReference type="Pfam" id="PF07690">
    <property type="entry name" value="MFS_1"/>
    <property type="match status" value="1"/>
</dbReference>
<dbReference type="GO" id="GO:0022857">
    <property type="term" value="F:transmembrane transporter activity"/>
    <property type="evidence" value="ECO:0007669"/>
    <property type="project" value="InterPro"/>
</dbReference>
<evidence type="ECO:0000256" key="5">
    <source>
        <dbReference type="SAM" id="Phobius"/>
    </source>
</evidence>
<dbReference type="PANTHER" id="PTHR23502">
    <property type="entry name" value="MAJOR FACILITATOR SUPERFAMILY"/>
    <property type="match status" value="1"/>
</dbReference>
<dbReference type="InterPro" id="IPR020846">
    <property type="entry name" value="MFS_dom"/>
</dbReference>
<protein>
    <submittedName>
        <fullName evidence="7">MFS general substrate transporter</fullName>
    </submittedName>
</protein>
<evidence type="ECO:0000256" key="3">
    <source>
        <dbReference type="ARBA" id="ARBA00022989"/>
    </source>
</evidence>
<feature type="transmembrane region" description="Helical" evidence="5">
    <location>
        <begin position="139"/>
        <end position="159"/>
    </location>
</feature>
<dbReference type="FunFam" id="1.20.1250.20:FF:000011">
    <property type="entry name" value="MFS multidrug transporter, putative"/>
    <property type="match status" value="1"/>
</dbReference>
<feature type="domain" description="Major facilitator superfamily (MFS) profile" evidence="6">
    <location>
        <begin position="1"/>
        <end position="415"/>
    </location>
</feature>
<dbReference type="Gene3D" id="1.20.1250.20">
    <property type="entry name" value="MFS general substrate transporter like domains"/>
    <property type="match status" value="1"/>
</dbReference>
<dbReference type="CDD" id="cd17323">
    <property type="entry name" value="MFS_Tpo1_MDR_like"/>
    <property type="match status" value="1"/>
</dbReference>
<dbReference type="GO" id="GO:0016020">
    <property type="term" value="C:membrane"/>
    <property type="evidence" value="ECO:0007669"/>
    <property type="project" value="UniProtKB-SubCell"/>
</dbReference>
<dbReference type="SUPFAM" id="SSF103473">
    <property type="entry name" value="MFS general substrate transporter"/>
    <property type="match status" value="1"/>
</dbReference>
<proteinExistence type="predicted"/>
<evidence type="ECO:0000313" key="8">
    <source>
        <dbReference type="Proteomes" id="UP000054144"/>
    </source>
</evidence>
<feature type="transmembrane region" description="Helical" evidence="5">
    <location>
        <begin position="76"/>
        <end position="98"/>
    </location>
</feature>
<keyword evidence="4 5" id="KW-0472">Membrane</keyword>
<feature type="transmembrane region" description="Helical" evidence="5">
    <location>
        <begin position="19"/>
        <end position="39"/>
    </location>
</feature>
<dbReference type="InterPro" id="IPR011701">
    <property type="entry name" value="MFS"/>
</dbReference>
<dbReference type="AlphaFoldDB" id="A0A0D7ACR7"/>
<keyword evidence="8" id="KW-1185">Reference proteome</keyword>
<accession>A0A0D7ACR7</accession>
<sequence>MIAPACRQVAHDFGFSSEVLQSLLVSIFVLAFAIGPLFLGPLSEMYGRVRVIRLSNLFYLAWNIGCGFAQNETQLLIFRFLAGLGGSAPLSVGAGVLSDVWEAEQRGQAMALYSLAPMLGPVVAPVTGAWISQKTTWRWVFWSTSIVDGVIFISGLIFLRETYGPHILARRALCLKKALAAKGKRERPIRTIYDSLERSWKMIIMKGLFRPFHLFFHEFIVQLLGAYMAFVYGVFYLYLALIATIFEDTYGMSVGIAGLNYIAFGLGVTLASQLNARNVDRIYVYLKRRNHGQGEPEFRLPSMVPGTIMLPIGLLLTGWTAQYKVHWYGLFLVGAGMILNFQTIQMYVIDAFTLYSASALAAVSFLRALAGFGFPLFAPAMYNALGYGKGDTILAVAGIVIGCPAPWLFWHFGKRIRTSSRYAAAK</sequence>
<feature type="transmembrane region" description="Helical" evidence="5">
    <location>
        <begin position="219"/>
        <end position="246"/>
    </location>
</feature>
<comment type="subcellular location">
    <subcellularLocation>
        <location evidence="1">Membrane</location>
        <topology evidence="1">Multi-pass membrane protein</topology>
    </subcellularLocation>
</comment>
<feature type="transmembrane region" description="Helical" evidence="5">
    <location>
        <begin position="258"/>
        <end position="277"/>
    </location>
</feature>
<feature type="transmembrane region" description="Helical" evidence="5">
    <location>
        <begin position="325"/>
        <end position="341"/>
    </location>
</feature>
<dbReference type="PROSITE" id="PS50850">
    <property type="entry name" value="MFS"/>
    <property type="match status" value="1"/>
</dbReference>
<dbReference type="Proteomes" id="UP000054144">
    <property type="component" value="Unassembled WGS sequence"/>
</dbReference>
<dbReference type="InterPro" id="IPR036259">
    <property type="entry name" value="MFS_trans_sf"/>
</dbReference>
<reference evidence="7 8" key="1">
    <citation type="journal article" date="2015" name="Fungal Genet. Biol.">
        <title>Evolution of novel wood decay mechanisms in Agaricales revealed by the genome sequences of Fistulina hepatica and Cylindrobasidium torrendii.</title>
        <authorList>
            <person name="Floudas D."/>
            <person name="Held B.W."/>
            <person name="Riley R."/>
            <person name="Nagy L.G."/>
            <person name="Koehler G."/>
            <person name="Ransdell A.S."/>
            <person name="Younus H."/>
            <person name="Chow J."/>
            <person name="Chiniquy J."/>
            <person name="Lipzen A."/>
            <person name="Tritt A."/>
            <person name="Sun H."/>
            <person name="Haridas S."/>
            <person name="LaButti K."/>
            <person name="Ohm R.A."/>
            <person name="Kues U."/>
            <person name="Blanchette R.A."/>
            <person name="Grigoriev I.V."/>
            <person name="Minto R.E."/>
            <person name="Hibbett D.S."/>
        </authorList>
    </citation>
    <scope>NUCLEOTIDE SEQUENCE [LARGE SCALE GENOMIC DNA]</scope>
    <source>
        <strain evidence="7 8">ATCC 64428</strain>
    </source>
</reference>
<gene>
    <name evidence="7" type="ORF">FISHEDRAFT_44803</name>
</gene>
<evidence type="ECO:0000256" key="4">
    <source>
        <dbReference type="ARBA" id="ARBA00023136"/>
    </source>
</evidence>
<evidence type="ECO:0000259" key="6">
    <source>
        <dbReference type="PROSITE" id="PS50850"/>
    </source>
</evidence>
<dbReference type="EMBL" id="KN881929">
    <property type="protein sequence ID" value="KIY47731.1"/>
    <property type="molecule type" value="Genomic_DNA"/>
</dbReference>